<keyword evidence="4" id="KW-1185">Reference proteome</keyword>
<evidence type="ECO:0000313" key="4">
    <source>
        <dbReference type="Proteomes" id="UP000325462"/>
    </source>
</evidence>
<dbReference type="GeneID" id="58089429"/>
<reference evidence="2 3" key="1">
    <citation type="journal article" date="2019" name="Sci. Transl. Med.">
        <title>Quorum sensing between bacterial species on the skin protects against epidermal injury in atopic dermatitis.</title>
        <authorList>
            <person name="Williams M.R."/>
        </authorList>
    </citation>
    <scope>NUCLEOTIDE SEQUENCE [LARGE SCALE GENOMIC DNA]</scope>
    <source>
        <strain evidence="2 3">E7</strain>
    </source>
</reference>
<dbReference type="RefSeq" id="WP_002458782.1">
    <property type="nucleotide sequence ID" value="NZ_AP021848.1"/>
</dbReference>
<keyword evidence="2" id="KW-0378">Hydrolase</keyword>
<dbReference type="Pfam" id="PF06821">
    <property type="entry name" value="Ser_hydrolase"/>
    <property type="match status" value="1"/>
</dbReference>
<dbReference type="OMA" id="IVHGYTA"/>
<dbReference type="GO" id="GO:0016787">
    <property type="term" value="F:hydrolase activity"/>
    <property type="evidence" value="ECO:0007669"/>
    <property type="project" value="UniProtKB-KW"/>
</dbReference>
<organism evidence="2 3">
    <name type="scientific">Staphylococcus lugdunensis</name>
    <dbReference type="NCBI Taxonomy" id="28035"/>
    <lineage>
        <taxon>Bacteria</taxon>
        <taxon>Bacillati</taxon>
        <taxon>Bacillota</taxon>
        <taxon>Bacilli</taxon>
        <taxon>Bacillales</taxon>
        <taxon>Staphylococcaceae</taxon>
        <taxon>Staphylococcus</taxon>
    </lineage>
</organism>
<dbReference type="AlphaFoldDB" id="A0A292DDP5"/>
<dbReference type="Proteomes" id="UP000325462">
    <property type="component" value="Chromosome"/>
</dbReference>
<dbReference type="PANTHER" id="PTHR15394:SF3">
    <property type="entry name" value="SERINE HYDROLASE RBBP9"/>
    <property type="match status" value="1"/>
</dbReference>
<dbReference type="Proteomes" id="UP000293637">
    <property type="component" value="Unassembled WGS sequence"/>
</dbReference>
<dbReference type="InterPro" id="IPR010662">
    <property type="entry name" value="RBBP9/YdeN"/>
</dbReference>
<dbReference type="EMBL" id="SCHB01000006">
    <property type="protein sequence ID" value="TBW71745.1"/>
    <property type="molecule type" value="Genomic_DNA"/>
</dbReference>
<dbReference type="PANTHER" id="PTHR15394">
    <property type="entry name" value="SERINE HYDROLASE RBBP9"/>
    <property type="match status" value="1"/>
</dbReference>
<dbReference type="EMBL" id="CP041722">
    <property type="protein sequence ID" value="QEX38612.1"/>
    <property type="molecule type" value="Genomic_DNA"/>
</dbReference>
<name>A0A292DDP5_STALU</name>
<evidence type="ECO:0000313" key="1">
    <source>
        <dbReference type="EMBL" id="QEX38612.1"/>
    </source>
</evidence>
<dbReference type="Gene3D" id="3.40.50.1820">
    <property type="entry name" value="alpha/beta hydrolase"/>
    <property type="match status" value="1"/>
</dbReference>
<sequence length="184" mass="21445">MTDVIIIHSIHGNAKNHWYEWLKHNLTLEGYYVQLFNLHSSDNTNINNWLTEMNAQLEVRQKDTYFVTHGFGSIAALKYIEQLDQQIEGFFSISGFKEDAQDIDENINLEGIHIDYENVKSKVDHFYGLTSKDDRYVSYQETKKLMDTLGGHLKIVEHGGHFLEEEGFTTFTALQNKMQGYMTR</sequence>
<protein>
    <submittedName>
        <fullName evidence="2">Serine hydrolase family protein</fullName>
    </submittedName>
</protein>
<dbReference type="InterPro" id="IPR029058">
    <property type="entry name" value="AB_hydrolase_fold"/>
</dbReference>
<proteinExistence type="predicted"/>
<dbReference type="SUPFAM" id="SSF53474">
    <property type="entry name" value="alpha/beta-Hydrolases"/>
    <property type="match status" value="1"/>
</dbReference>
<gene>
    <name evidence="2" type="ORF">EQ812_09745</name>
    <name evidence="1" type="ORF">FO454_06845</name>
</gene>
<accession>A0A292DDP5</accession>
<reference evidence="1 4" key="2">
    <citation type="submission" date="2019-07" db="EMBL/GenBank/DDBJ databases">
        <title>Comparative genome analysis of staphylococcus lugdunensis shows clonal complex-dependent diversity of the putative virulence factor, ess/type vii locus.</title>
        <authorList>
            <person name="Lebeurre J."/>
            <person name="Dahyot S."/>
            <person name="Diene S."/>
            <person name="Paulay A."/>
            <person name="Aubourg M."/>
            <person name="Argemi X."/>
            <person name="Giard J.-C."/>
            <person name="Tournier I."/>
            <person name="Francois P."/>
            <person name="Pestel-Caron M."/>
        </authorList>
    </citation>
    <scope>NUCLEOTIDE SEQUENCE [LARGE SCALE GENOMIC DNA]</scope>
    <source>
        <strain evidence="1 4">SL13</strain>
    </source>
</reference>
<evidence type="ECO:0000313" key="2">
    <source>
        <dbReference type="EMBL" id="TBW71745.1"/>
    </source>
</evidence>
<evidence type="ECO:0000313" key="3">
    <source>
        <dbReference type="Proteomes" id="UP000293637"/>
    </source>
</evidence>